<dbReference type="KEGG" id="vas:GT360_19860"/>
<dbReference type="RefSeq" id="WP_164650673.1">
    <property type="nucleotide sequence ID" value="NZ_CP047476.1"/>
</dbReference>
<organism evidence="1 2">
    <name type="scientific">Vibrio astriarenae</name>
    <dbReference type="NCBI Taxonomy" id="1481923"/>
    <lineage>
        <taxon>Bacteria</taxon>
        <taxon>Pseudomonadati</taxon>
        <taxon>Pseudomonadota</taxon>
        <taxon>Gammaproteobacteria</taxon>
        <taxon>Vibrionales</taxon>
        <taxon>Vibrionaceae</taxon>
        <taxon>Vibrio</taxon>
    </lineage>
</organism>
<sequence length="224" mass="24961">MNRLILATLLILSPWVHSEEKHHEDPTRIVTKVGFGVSDTLTLFGSLGLDDARMLSARINDDSEWRVGGSWLFDIGIVNFNFSKTDYDHGSYKNNYSIGTYVPLTYFNIEPAGWLLFPMAGYTYNDGKQATESDDIDEDYVLMRTSSHGAYLGMFGVRPIENSSWSIMSFAGASTGSNSYSSHWFGAGVSYKFNDNASINSFAYHSNDDFGSVNKVGGSFTYQF</sequence>
<dbReference type="AlphaFoldDB" id="A0A7Z2YFU7"/>
<dbReference type="Proteomes" id="UP000464262">
    <property type="component" value="Chromosome 2"/>
</dbReference>
<reference evidence="1 2" key="1">
    <citation type="submission" date="2020-01" db="EMBL/GenBank/DDBJ databases">
        <title>Whole genome and functional gene identification of agarase of Vibrio HN897.</title>
        <authorList>
            <person name="Liu Y."/>
            <person name="Zhao Z."/>
        </authorList>
    </citation>
    <scope>NUCLEOTIDE SEQUENCE [LARGE SCALE GENOMIC DNA]</scope>
    <source>
        <strain evidence="1 2">HN897</strain>
    </source>
</reference>
<evidence type="ECO:0000313" key="1">
    <source>
        <dbReference type="EMBL" id="QIA65776.1"/>
    </source>
</evidence>
<proteinExistence type="predicted"/>
<dbReference type="EMBL" id="CP047476">
    <property type="protein sequence ID" value="QIA65776.1"/>
    <property type="molecule type" value="Genomic_DNA"/>
</dbReference>
<keyword evidence="2" id="KW-1185">Reference proteome</keyword>
<gene>
    <name evidence="1" type="ORF">GT360_19860</name>
</gene>
<evidence type="ECO:0000313" key="2">
    <source>
        <dbReference type="Proteomes" id="UP000464262"/>
    </source>
</evidence>
<name>A0A7Z2YFU7_9VIBR</name>
<accession>A0A7Z2YFU7</accession>
<protein>
    <submittedName>
        <fullName evidence="1">Uncharacterized protein</fullName>
    </submittedName>
</protein>